<dbReference type="Pfam" id="PF00069">
    <property type="entry name" value="Pkinase"/>
    <property type="match status" value="1"/>
</dbReference>
<feature type="compositionally biased region" description="Low complexity" evidence="7">
    <location>
        <begin position="52"/>
        <end position="62"/>
    </location>
</feature>
<evidence type="ECO:0000256" key="3">
    <source>
        <dbReference type="ARBA" id="ARBA00022741"/>
    </source>
</evidence>
<evidence type="ECO:0000256" key="4">
    <source>
        <dbReference type="ARBA" id="ARBA00022777"/>
    </source>
</evidence>
<dbReference type="CDD" id="cd14131">
    <property type="entry name" value="PKc_Mps1"/>
    <property type="match status" value="1"/>
</dbReference>
<dbReference type="InterPro" id="IPR008271">
    <property type="entry name" value="Ser/Thr_kinase_AS"/>
</dbReference>
<feature type="non-terminal residue" evidence="9">
    <location>
        <position position="1"/>
    </location>
</feature>
<feature type="compositionally biased region" description="Low complexity" evidence="7">
    <location>
        <begin position="107"/>
        <end position="121"/>
    </location>
</feature>
<feature type="region of interest" description="Disordered" evidence="7">
    <location>
        <begin position="657"/>
        <end position="683"/>
    </location>
</feature>
<gene>
    <name evidence="9" type="ORF">PFISCL1PPCAC_470</name>
</gene>
<feature type="region of interest" description="Disordered" evidence="7">
    <location>
        <begin position="145"/>
        <end position="166"/>
    </location>
</feature>
<dbReference type="Gene3D" id="1.10.510.10">
    <property type="entry name" value="Transferase(Phosphotransferase) domain 1"/>
    <property type="match status" value="1"/>
</dbReference>
<dbReference type="SUPFAM" id="SSF56112">
    <property type="entry name" value="Protein kinase-like (PK-like)"/>
    <property type="match status" value="1"/>
</dbReference>
<feature type="domain" description="Protein kinase" evidence="8">
    <location>
        <begin position="330"/>
        <end position="601"/>
    </location>
</feature>
<keyword evidence="5 6" id="KW-0067">ATP-binding</keyword>
<dbReference type="GO" id="GO:0004674">
    <property type="term" value="F:protein serine/threonine kinase activity"/>
    <property type="evidence" value="ECO:0007669"/>
    <property type="project" value="UniProtKB-KW"/>
</dbReference>
<keyword evidence="3 6" id="KW-0547">Nucleotide-binding</keyword>
<dbReference type="PANTHER" id="PTHR22974">
    <property type="entry name" value="MIXED LINEAGE PROTEIN KINASE"/>
    <property type="match status" value="1"/>
</dbReference>
<dbReference type="GO" id="GO:0098813">
    <property type="term" value="P:nuclear chromosome segregation"/>
    <property type="evidence" value="ECO:0007669"/>
    <property type="project" value="UniProtKB-ARBA"/>
</dbReference>
<evidence type="ECO:0000256" key="6">
    <source>
        <dbReference type="PROSITE-ProRule" id="PRU10141"/>
    </source>
</evidence>
<dbReference type="GO" id="GO:0005634">
    <property type="term" value="C:nucleus"/>
    <property type="evidence" value="ECO:0007669"/>
    <property type="project" value="TreeGrafter"/>
</dbReference>
<organism evidence="9 10">
    <name type="scientific">Pristionchus fissidentatus</name>
    <dbReference type="NCBI Taxonomy" id="1538716"/>
    <lineage>
        <taxon>Eukaryota</taxon>
        <taxon>Metazoa</taxon>
        <taxon>Ecdysozoa</taxon>
        <taxon>Nematoda</taxon>
        <taxon>Chromadorea</taxon>
        <taxon>Rhabditida</taxon>
        <taxon>Rhabditina</taxon>
        <taxon>Diplogasteromorpha</taxon>
        <taxon>Diplogasteroidea</taxon>
        <taxon>Neodiplogasteridae</taxon>
        <taxon>Pristionchus</taxon>
    </lineage>
</organism>
<feature type="region of interest" description="Disordered" evidence="7">
    <location>
        <begin position="96"/>
        <end position="133"/>
    </location>
</feature>
<feature type="binding site" evidence="6">
    <location>
        <position position="359"/>
    </location>
    <ligand>
        <name>ATP</name>
        <dbReference type="ChEBI" id="CHEBI:30616"/>
    </ligand>
</feature>
<feature type="region of interest" description="Disordered" evidence="7">
    <location>
        <begin position="1"/>
        <end position="62"/>
    </location>
</feature>
<feature type="compositionally biased region" description="Basic and acidic residues" evidence="7">
    <location>
        <begin position="30"/>
        <end position="41"/>
    </location>
</feature>
<keyword evidence="2" id="KW-0808">Transferase</keyword>
<evidence type="ECO:0000256" key="5">
    <source>
        <dbReference type="ARBA" id="ARBA00022840"/>
    </source>
</evidence>
<reference evidence="9" key="1">
    <citation type="submission" date="2023-10" db="EMBL/GenBank/DDBJ databases">
        <title>Genome assembly of Pristionchus species.</title>
        <authorList>
            <person name="Yoshida K."/>
            <person name="Sommer R.J."/>
        </authorList>
    </citation>
    <scope>NUCLEOTIDE SEQUENCE</scope>
    <source>
        <strain evidence="9">RS5133</strain>
    </source>
</reference>
<dbReference type="PROSITE" id="PS50011">
    <property type="entry name" value="PROTEIN_KINASE_DOM"/>
    <property type="match status" value="1"/>
</dbReference>
<dbReference type="GO" id="GO:0033316">
    <property type="term" value="P:meiotic spindle assembly checkpoint signaling"/>
    <property type="evidence" value="ECO:0007669"/>
    <property type="project" value="TreeGrafter"/>
</dbReference>
<accession>A0AAV5USL8</accession>
<keyword evidence="10" id="KW-1185">Reference proteome</keyword>
<dbReference type="InterPro" id="IPR027084">
    <property type="entry name" value="Mps1_cat"/>
</dbReference>
<sequence>LPGAFPLPVTPSHAKTMAEGNGGRPLSYLERMKRLKEQNDRKRAHQFGSEYAKASSSTSSVPATAAAAAAATGEEKENAGNCSNYDASLLQESQLRANKSAPAGDVSSLGASMMTSSSSIMEGREGVEGGGGDVLQRSTFSLLGDSSSVASSNVSKNTSAGSSVIDMPRETAANGHNSILHSFTKLEDQPNKESFSRPAAPTRSRTDSENAGGRKKGEADETFEIQPPPTHAPAHYGSQQHHHSILQQSLLHDRPGRSGAANGSILRSKSAASTFEPVFATPAMSRSSAILSGLSRTPGYCQTPSMLNRLSISALSLASANRLIVKDKEYAVLSQIGKGGSSQVFQAFDDETGATVAIKIVDLSDTDDASREAFVNEVQLLQQLQGSRHVITMFDYELSADEEQLLVVMEKGETDLATYLKTRRNEITPTFLRYWWEEMLHAVEFVHKHNVVHMDLKPANFLLVSGNLKLIDFGIASSIPSNKTSVIKDTQMGTLSYMSPESLLASERDEEEGEGASKFKVTAKSDVWSLGCILYTLVYGRRPFDQFKQVKAKMRAITDPDTPVHYDKTDDPMLVDVLKRCLVYDVKKRASVAELLDHPYLRAPISSSSTSSSAAHAVSTPTRPSPISDQALEQLAIKMQSYTPRTVTRELRRIVNVAQSKSSGGTGPLKKPVLELDSPPSTK</sequence>
<dbReference type="EMBL" id="BTSY01000001">
    <property type="protein sequence ID" value="GMT09173.1"/>
    <property type="molecule type" value="Genomic_DNA"/>
</dbReference>
<dbReference type="Gene3D" id="3.30.200.20">
    <property type="entry name" value="Phosphorylase Kinase, domain 1"/>
    <property type="match status" value="1"/>
</dbReference>
<feature type="compositionally biased region" description="Basic and acidic residues" evidence="7">
    <location>
        <begin position="184"/>
        <end position="195"/>
    </location>
</feature>
<feature type="region of interest" description="Disordered" evidence="7">
    <location>
        <begin position="182"/>
        <end position="263"/>
    </location>
</feature>
<dbReference type="InterPro" id="IPR017441">
    <property type="entry name" value="Protein_kinase_ATP_BS"/>
</dbReference>
<dbReference type="GO" id="GO:0034501">
    <property type="term" value="P:protein localization to kinetochore"/>
    <property type="evidence" value="ECO:0007669"/>
    <property type="project" value="TreeGrafter"/>
</dbReference>
<dbReference type="Proteomes" id="UP001432322">
    <property type="component" value="Unassembled WGS sequence"/>
</dbReference>
<dbReference type="GO" id="GO:0000776">
    <property type="term" value="C:kinetochore"/>
    <property type="evidence" value="ECO:0007669"/>
    <property type="project" value="TreeGrafter"/>
</dbReference>
<comment type="caution">
    <text evidence="9">The sequence shown here is derived from an EMBL/GenBank/DDBJ whole genome shotgun (WGS) entry which is preliminary data.</text>
</comment>
<evidence type="ECO:0000256" key="2">
    <source>
        <dbReference type="ARBA" id="ARBA00022679"/>
    </source>
</evidence>
<evidence type="ECO:0000256" key="1">
    <source>
        <dbReference type="ARBA" id="ARBA00022527"/>
    </source>
</evidence>
<evidence type="ECO:0000313" key="10">
    <source>
        <dbReference type="Proteomes" id="UP001432322"/>
    </source>
</evidence>
<dbReference type="PANTHER" id="PTHR22974:SF21">
    <property type="entry name" value="DUAL SPECIFICITY PROTEIN KINASE TTK"/>
    <property type="match status" value="1"/>
</dbReference>
<dbReference type="AlphaFoldDB" id="A0AAV5USL8"/>
<dbReference type="InterPro" id="IPR011009">
    <property type="entry name" value="Kinase-like_dom_sf"/>
</dbReference>
<protein>
    <recommendedName>
        <fullName evidence="8">Protein kinase domain-containing protein</fullName>
    </recommendedName>
</protein>
<dbReference type="FunFam" id="3.30.200.20:FF:000131">
    <property type="entry name" value="Dual specificity protein kinase TTK"/>
    <property type="match status" value="1"/>
</dbReference>
<dbReference type="FunFam" id="1.10.510.10:FF:000224">
    <property type="entry name" value="serine/threonine-protein kinase mph1 isoform X1"/>
    <property type="match status" value="1"/>
</dbReference>
<proteinExistence type="predicted"/>
<feature type="compositionally biased region" description="Low complexity" evidence="7">
    <location>
        <begin position="146"/>
        <end position="160"/>
    </location>
</feature>
<feature type="compositionally biased region" description="Low complexity" evidence="7">
    <location>
        <begin position="606"/>
        <end position="622"/>
    </location>
</feature>
<dbReference type="PROSITE" id="PS00108">
    <property type="entry name" value="PROTEIN_KINASE_ST"/>
    <property type="match status" value="1"/>
</dbReference>
<evidence type="ECO:0000259" key="8">
    <source>
        <dbReference type="PROSITE" id="PS50011"/>
    </source>
</evidence>
<keyword evidence="4" id="KW-0418">Kinase</keyword>
<dbReference type="GO" id="GO:0007094">
    <property type="term" value="P:mitotic spindle assembly checkpoint signaling"/>
    <property type="evidence" value="ECO:0007669"/>
    <property type="project" value="TreeGrafter"/>
</dbReference>
<dbReference type="PROSITE" id="PS00107">
    <property type="entry name" value="PROTEIN_KINASE_ATP"/>
    <property type="match status" value="1"/>
</dbReference>
<dbReference type="GO" id="GO:0004712">
    <property type="term" value="F:protein serine/threonine/tyrosine kinase activity"/>
    <property type="evidence" value="ECO:0007669"/>
    <property type="project" value="TreeGrafter"/>
</dbReference>
<dbReference type="GO" id="GO:0005524">
    <property type="term" value="F:ATP binding"/>
    <property type="evidence" value="ECO:0007669"/>
    <property type="project" value="UniProtKB-UniRule"/>
</dbReference>
<feature type="region of interest" description="Disordered" evidence="7">
    <location>
        <begin position="606"/>
        <end position="627"/>
    </location>
</feature>
<keyword evidence="1" id="KW-0723">Serine/threonine-protein kinase</keyword>
<name>A0AAV5USL8_9BILA</name>
<evidence type="ECO:0000313" key="9">
    <source>
        <dbReference type="EMBL" id="GMT09173.1"/>
    </source>
</evidence>
<evidence type="ECO:0000256" key="7">
    <source>
        <dbReference type="SAM" id="MobiDB-lite"/>
    </source>
</evidence>
<dbReference type="InterPro" id="IPR000719">
    <property type="entry name" value="Prot_kinase_dom"/>
</dbReference>
<dbReference type="SMART" id="SM00220">
    <property type="entry name" value="S_TKc"/>
    <property type="match status" value="1"/>
</dbReference>